<dbReference type="PANTHER" id="PTHR43245">
    <property type="entry name" value="BIFUNCTIONAL POLYMYXIN RESISTANCE PROTEIN ARNA"/>
    <property type="match status" value="1"/>
</dbReference>
<dbReference type="InterPro" id="IPR050177">
    <property type="entry name" value="Lipid_A_modif_metabolic_enz"/>
</dbReference>
<sequence length="350" mass="38563">MTASLRILVTGATGAVGSVVLRALTAAGHRVHGVSRRGGAGPRQHVWWAGREEPPPALRIRWDAVVHCAADTRWNLPDEEAEEATVQPLRAVLSLASAHTHVLHLSSSYATGLTGGVSSPSRDDYRNSYEWAKAASERLVRTAREGADIVRFPLVAGARADGALDRYSGFFWLPAALCSGAIPALVAAEKGLVDMVSTDDVAAHVTRLVADGRPARHRLTILGRGERAPRVREIFDSMRDTLNSWRSAHGVPPLDRLPSVTPEQWNRFHRPFAEQYLDRAQLLRIAAFQVYQGYLSVTEPFDVTHQVPDMEQTIVRSVRRWADTHRRAAARIPQPWYDRRTASAGSSRGS</sequence>
<name>E2Q759_STRCL</name>
<dbReference type="RefSeq" id="WP_003959367.1">
    <property type="nucleotide sequence ID" value="NZ_CM000913.1"/>
</dbReference>
<gene>
    <name evidence="2" type="ORF">SCLAV_0230</name>
</gene>
<dbReference type="Proteomes" id="UP000002357">
    <property type="component" value="Chromosome"/>
</dbReference>
<accession>E2Q759</accession>
<dbReference type="AlphaFoldDB" id="E2Q759"/>
<keyword evidence="3" id="KW-1185">Reference proteome</keyword>
<evidence type="ECO:0000313" key="3">
    <source>
        <dbReference type="Proteomes" id="UP000002357"/>
    </source>
</evidence>
<dbReference type="Gene3D" id="3.40.50.720">
    <property type="entry name" value="NAD(P)-binding Rossmann-like Domain"/>
    <property type="match status" value="1"/>
</dbReference>
<evidence type="ECO:0000259" key="1">
    <source>
        <dbReference type="Pfam" id="PF01370"/>
    </source>
</evidence>
<dbReference type="SUPFAM" id="SSF51735">
    <property type="entry name" value="NAD(P)-binding Rossmann-fold domains"/>
    <property type="match status" value="1"/>
</dbReference>
<dbReference type="GeneID" id="93733061"/>
<dbReference type="InterPro" id="IPR001509">
    <property type="entry name" value="Epimerase_deHydtase"/>
</dbReference>
<dbReference type="OrthoDB" id="3330557at2"/>
<dbReference type="InterPro" id="IPR036291">
    <property type="entry name" value="NAD(P)-bd_dom_sf"/>
</dbReference>
<dbReference type="STRING" id="1901.BB341_26610"/>
<dbReference type="eggNOG" id="COG0451">
    <property type="taxonomic scope" value="Bacteria"/>
</dbReference>
<reference evidence="2 3" key="1">
    <citation type="journal article" date="2010" name="Genome Biol. Evol.">
        <title>The sequence of a 1.8-mb bacterial linear plasmid reveals a rich evolutionary reservoir of secondary metabolic pathways.</title>
        <authorList>
            <person name="Medema M.H."/>
            <person name="Trefzer A."/>
            <person name="Kovalchuk A."/>
            <person name="van den Berg M."/>
            <person name="Mueller U."/>
            <person name="Heijne W."/>
            <person name="Wu L."/>
            <person name="Alam M.T."/>
            <person name="Ronning C.M."/>
            <person name="Nierman W.C."/>
            <person name="Bovenberg R.A.L."/>
            <person name="Breitling R."/>
            <person name="Takano E."/>
        </authorList>
    </citation>
    <scope>NUCLEOTIDE SEQUENCE [LARGE SCALE GENOMIC DNA]</scope>
    <source>
        <strain evidence="3">ATCC 27064 / DSM 738 / JCM 4710 / NBRC 13307 / NCIMB 12785 / NRRL 3585 / VKM Ac-602</strain>
    </source>
</reference>
<feature type="domain" description="NAD-dependent epimerase/dehydratase" evidence="1">
    <location>
        <begin position="7"/>
        <end position="211"/>
    </location>
</feature>
<dbReference type="EMBL" id="CM000913">
    <property type="protein sequence ID" value="EFG05306.1"/>
    <property type="molecule type" value="Genomic_DNA"/>
</dbReference>
<proteinExistence type="predicted"/>
<dbReference type="Pfam" id="PF01370">
    <property type="entry name" value="Epimerase"/>
    <property type="match status" value="1"/>
</dbReference>
<protein>
    <submittedName>
        <fullName evidence="2">Fatty acid desaturase</fullName>
    </submittedName>
</protein>
<organism evidence="2 3">
    <name type="scientific">Streptomyces clavuligerus</name>
    <dbReference type="NCBI Taxonomy" id="1901"/>
    <lineage>
        <taxon>Bacteria</taxon>
        <taxon>Bacillati</taxon>
        <taxon>Actinomycetota</taxon>
        <taxon>Actinomycetes</taxon>
        <taxon>Kitasatosporales</taxon>
        <taxon>Streptomycetaceae</taxon>
        <taxon>Streptomyces</taxon>
    </lineage>
</organism>
<dbReference type="KEGG" id="sclf:BB341_26610"/>
<dbReference type="PANTHER" id="PTHR43245:SF51">
    <property type="entry name" value="SHORT CHAIN DEHYDROGENASE_REDUCTASE FAMILY 42E, MEMBER 2"/>
    <property type="match status" value="1"/>
</dbReference>
<evidence type="ECO:0000313" key="2">
    <source>
        <dbReference type="EMBL" id="EFG05306.1"/>
    </source>
</evidence>